<accession>A0AAD1WJL8</accession>
<protein>
    <submittedName>
        <fullName evidence="1">Uncharacterized protein</fullName>
    </submittedName>
</protein>
<proteinExistence type="predicted"/>
<sequence length="160" mass="17741">MAEALLPTQFVKAPSDAADRVLQHLQELFDKFWVKIEARIWTVLTQGLDRDQDAMRLGVREPPLGLPTSQASVLPDIGMPGLKACRGRPILHRPCRQKVHRRCWRQSTQNLSDIPKGKDLDSPTCAQVRVSMMTGTGGEPHSAPVLSHLPVTSVCSQAWT</sequence>
<reference evidence="1" key="1">
    <citation type="submission" date="2022-03" db="EMBL/GenBank/DDBJ databases">
        <authorList>
            <person name="Alioto T."/>
            <person name="Alioto T."/>
            <person name="Gomez Garrido J."/>
        </authorList>
    </citation>
    <scope>NUCLEOTIDE SEQUENCE</scope>
</reference>
<keyword evidence="2" id="KW-1185">Reference proteome</keyword>
<name>A0AAD1WJL8_PELCU</name>
<dbReference type="Proteomes" id="UP001295444">
    <property type="component" value="Chromosome 08"/>
</dbReference>
<evidence type="ECO:0000313" key="1">
    <source>
        <dbReference type="EMBL" id="CAH2311026.1"/>
    </source>
</evidence>
<gene>
    <name evidence="1" type="ORF">PECUL_23A023453</name>
</gene>
<organism evidence="1 2">
    <name type="scientific">Pelobates cultripes</name>
    <name type="common">Western spadefoot toad</name>
    <dbReference type="NCBI Taxonomy" id="61616"/>
    <lineage>
        <taxon>Eukaryota</taxon>
        <taxon>Metazoa</taxon>
        <taxon>Chordata</taxon>
        <taxon>Craniata</taxon>
        <taxon>Vertebrata</taxon>
        <taxon>Euteleostomi</taxon>
        <taxon>Amphibia</taxon>
        <taxon>Batrachia</taxon>
        <taxon>Anura</taxon>
        <taxon>Pelobatoidea</taxon>
        <taxon>Pelobatidae</taxon>
        <taxon>Pelobates</taxon>
    </lineage>
</organism>
<evidence type="ECO:0000313" key="2">
    <source>
        <dbReference type="Proteomes" id="UP001295444"/>
    </source>
</evidence>
<dbReference type="EMBL" id="OW240919">
    <property type="protein sequence ID" value="CAH2311026.1"/>
    <property type="molecule type" value="Genomic_DNA"/>
</dbReference>
<dbReference type="AlphaFoldDB" id="A0AAD1WJL8"/>